<comment type="subcellular location">
    <subcellularLocation>
        <location evidence="2">Cell membrane</location>
    </subcellularLocation>
    <subcellularLocation>
        <location evidence="1">Membrane</location>
        <topology evidence="1">Single-pass membrane protein</topology>
    </subcellularLocation>
</comment>
<evidence type="ECO:0000256" key="13">
    <source>
        <dbReference type="ARBA" id="ARBA00023316"/>
    </source>
</evidence>
<evidence type="ECO:0000256" key="3">
    <source>
        <dbReference type="ARBA" id="ARBA00022475"/>
    </source>
</evidence>
<dbReference type="HOGENOM" id="CLU_009289_1_2_5"/>
<keyword evidence="5" id="KW-0121">Carboxypeptidase</keyword>
<evidence type="ECO:0000256" key="10">
    <source>
        <dbReference type="ARBA" id="ARBA00022984"/>
    </source>
</evidence>
<name>K7ZDG2_9PROT</name>
<evidence type="ECO:0000313" key="17">
    <source>
        <dbReference type="Proteomes" id="UP000010077"/>
    </source>
</evidence>
<keyword evidence="12" id="KW-0472">Membrane</keyword>
<dbReference type="Gene3D" id="3.40.710.10">
    <property type="entry name" value="DD-peptidase/beta-lactamase superfamily"/>
    <property type="match status" value="1"/>
</dbReference>
<dbReference type="PANTHER" id="PTHR30627">
    <property type="entry name" value="PEPTIDOGLYCAN D,D-TRANSPEPTIDASE"/>
    <property type="match status" value="1"/>
</dbReference>
<evidence type="ECO:0000256" key="6">
    <source>
        <dbReference type="ARBA" id="ARBA00022670"/>
    </source>
</evidence>
<evidence type="ECO:0000256" key="1">
    <source>
        <dbReference type="ARBA" id="ARBA00004167"/>
    </source>
</evidence>
<evidence type="ECO:0000256" key="5">
    <source>
        <dbReference type="ARBA" id="ARBA00022645"/>
    </source>
</evidence>
<dbReference type="SUPFAM" id="SSF56601">
    <property type="entry name" value="beta-lactamase/transpeptidase-like"/>
    <property type="match status" value="1"/>
</dbReference>
<evidence type="ECO:0000259" key="15">
    <source>
        <dbReference type="Pfam" id="PF03717"/>
    </source>
</evidence>
<evidence type="ECO:0000256" key="12">
    <source>
        <dbReference type="ARBA" id="ARBA00023136"/>
    </source>
</evidence>
<evidence type="ECO:0000256" key="9">
    <source>
        <dbReference type="ARBA" id="ARBA00022960"/>
    </source>
</evidence>
<reference evidence="16 17" key="1">
    <citation type="journal article" date="2012" name="Proc. Natl. Acad. Sci. U.S.A.">
        <title>Genome streamlining and chemical defense in a coral reef symbiosis.</title>
        <authorList>
            <person name="Kwan J.C."/>
            <person name="Donia M.S."/>
            <person name="Han A.W."/>
            <person name="Hirose E."/>
            <person name="Haygood M.G."/>
            <person name="Schmidt E.W."/>
        </authorList>
    </citation>
    <scope>NUCLEOTIDE SEQUENCE [LARGE SCALE GENOMIC DNA]</scope>
    <source>
        <strain evidence="16 17">L2</strain>
    </source>
</reference>
<dbReference type="Pfam" id="PF03717">
    <property type="entry name" value="PBP_dimer"/>
    <property type="match status" value="1"/>
</dbReference>
<dbReference type="EMBL" id="CP003539">
    <property type="protein sequence ID" value="AFX99491.1"/>
    <property type="molecule type" value="Genomic_DNA"/>
</dbReference>
<evidence type="ECO:0000256" key="8">
    <source>
        <dbReference type="ARBA" id="ARBA00022801"/>
    </source>
</evidence>
<keyword evidence="9" id="KW-0133">Cell shape</keyword>
<keyword evidence="10" id="KW-0573">Peptidoglycan synthesis</keyword>
<evidence type="ECO:0000313" key="16">
    <source>
        <dbReference type="EMBL" id="AFX99491.1"/>
    </source>
</evidence>
<keyword evidence="8" id="KW-0378">Hydrolase</keyword>
<feature type="domain" description="Penicillin-binding protein dimerisation" evidence="15">
    <location>
        <begin position="77"/>
        <end position="245"/>
    </location>
</feature>
<dbReference type="SUPFAM" id="SSF56519">
    <property type="entry name" value="Penicillin binding protein dimerisation domain"/>
    <property type="match status" value="1"/>
</dbReference>
<dbReference type="Gene3D" id="3.30.1390.30">
    <property type="entry name" value="Penicillin-binding protein 2a, domain 3"/>
    <property type="match status" value="1"/>
</dbReference>
<protein>
    <submittedName>
        <fullName evidence="16">Penicillin-binding protein 2</fullName>
    </submittedName>
</protein>
<dbReference type="InterPro" id="IPR036138">
    <property type="entry name" value="PBP_dimer_sf"/>
</dbReference>
<dbReference type="InterPro" id="IPR050515">
    <property type="entry name" value="Beta-lactam/transpept"/>
</dbReference>
<dbReference type="Proteomes" id="UP000010077">
    <property type="component" value="Chromosome"/>
</dbReference>
<dbReference type="NCBIfam" id="TIGR03423">
    <property type="entry name" value="pbp2_mrdA"/>
    <property type="match status" value="1"/>
</dbReference>
<keyword evidence="4" id="KW-0997">Cell inner membrane</keyword>
<keyword evidence="7" id="KW-0812">Transmembrane</keyword>
<keyword evidence="13" id="KW-0961">Cell wall biogenesis/degradation</keyword>
<organism evidence="16 17">
    <name type="scientific">Candidatus Endolissoclinum faulkneri L2</name>
    <dbReference type="NCBI Taxonomy" id="1193729"/>
    <lineage>
        <taxon>Bacteria</taxon>
        <taxon>Pseudomonadati</taxon>
        <taxon>Pseudomonadota</taxon>
        <taxon>Alphaproteobacteria</taxon>
        <taxon>Rhodospirillales</taxon>
        <taxon>Rhodospirillaceae</taxon>
        <taxon>Candidatus Endolissoclinum</taxon>
    </lineage>
</organism>
<dbReference type="STRING" id="1193729.A1OE_1318"/>
<dbReference type="PATRIC" id="fig|1193729.4.peg.688"/>
<gene>
    <name evidence="16" type="primary">mrdA</name>
    <name evidence="16" type="ORF">A1OE_1318</name>
</gene>
<dbReference type="Pfam" id="PF00905">
    <property type="entry name" value="Transpeptidase"/>
    <property type="match status" value="1"/>
</dbReference>
<dbReference type="GO" id="GO:0071972">
    <property type="term" value="F:peptidoglycan L,D-transpeptidase activity"/>
    <property type="evidence" value="ECO:0007669"/>
    <property type="project" value="TreeGrafter"/>
</dbReference>
<dbReference type="GO" id="GO:0008360">
    <property type="term" value="P:regulation of cell shape"/>
    <property type="evidence" value="ECO:0007669"/>
    <property type="project" value="UniProtKB-KW"/>
</dbReference>
<evidence type="ECO:0000256" key="2">
    <source>
        <dbReference type="ARBA" id="ARBA00004236"/>
    </source>
</evidence>
<sequence>MVSFSSSLLRNSITIMFRANEQNIRKVFTRRAFMLACGKVALIGTLGAKLYNLQVVEGERYELLSLNNQFISEIILPVRGRIFDRHGVALADNQDIFQVAIVRERTKDVCATLSALSSIIEIKEWDIKRVLEDVKRSHAFTPVIVRKNLTRQEIDRVAVNAPYLPGICINVNYLRRYPFSDIVVHIIGYVAAVSEEEQLTGDPVLRLPNFRIGKSGLEKMHELEIRGKAGWRKVEVNALGKVIRKLPGDESKAGCDINLTLDINLQRFAAERLVRGNAKLLLINDPRAQRALTQAAPAILDYYTDQQTVLVNSNGRLVEAESGAVVVIDVRNGALLVMASLPGYDPNQFNKGLSSKEWGKILNNPRGPLNNKALSGQYPPGSTFKMLVMLAALESGKAKMDTKFYCPGYLSLGNTRFHCWLHYGHGWIDMEESIAQSCDVYYYDLAHRIGIDCIANIAKRFGLGKVTGLDLPGECAGLIPTREWKLATTGVPWQIGDTLVAGIGQGFDTVTPLQLALMTARLVNGGKAVVPHIKISSSSNQPAEDMGINKNHLDAVCMAMYQAVNSPRGIARKIRGDKNDIKIAGKTGTAQVRRISINERSAGHYNENNKPWRYRDHSLFVGFVPLNTPRYAISVVVEHGTAGLYAAAPIGADILREVMRVDFRHDRFNVV</sequence>
<dbReference type="PANTHER" id="PTHR30627:SF2">
    <property type="entry name" value="PEPTIDOGLYCAN D,D-TRANSPEPTIDASE MRDA"/>
    <property type="match status" value="1"/>
</dbReference>
<dbReference type="KEGG" id="thal:A1OE_1318"/>
<keyword evidence="11" id="KW-1133">Transmembrane helix</keyword>
<keyword evidence="17" id="KW-1185">Reference proteome</keyword>
<dbReference type="AlphaFoldDB" id="K7ZDG2"/>
<keyword evidence="3" id="KW-1003">Cell membrane</keyword>
<evidence type="ECO:0000259" key="14">
    <source>
        <dbReference type="Pfam" id="PF00905"/>
    </source>
</evidence>
<dbReference type="GO" id="GO:0071555">
    <property type="term" value="P:cell wall organization"/>
    <property type="evidence" value="ECO:0007669"/>
    <property type="project" value="UniProtKB-KW"/>
</dbReference>
<dbReference type="GO" id="GO:0005886">
    <property type="term" value="C:plasma membrane"/>
    <property type="evidence" value="ECO:0007669"/>
    <property type="project" value="UniProtKB-SubCell"/>
</dbReference>
<dbReference type="InterPro" id="IPR001460">
    <property type="entry name" value="PCN-bd_Tpept"/>
</dbReference>
<dbReference type="GO" id="GO:0006508">
    <property type="term" value="P:proteolysis"/>
    <property type="evidence" value="ECO:0007669"/>
    <property type="project" value="UniProtKB-KW"/>
</dbReference>
<dbReference type="GO" id="GO:0009002">
    <property type="term" value="F:serine-type D-Ala-D-Ala carboxypeptidase activity"/>
    <property type="evidence" value="ECO:0007669"/>
    <property type="project" value="InterPro"/>
</dbReference>
<accession>K7ZDG2</accession>
<evidence type="ECO:0000256" key="4">
    <source>
        <dbReference type="ARBA" id="ARBA00022519"/>
    </source>
</evidence>
<dbReference type="InterPro" id="IPR017790">
    <property type="entry name" value="Penicillin-binding_protein_2"/>
</dbReference>
<evidence type="ECO:0000256" key="7">
    <source>
        <dbReference type="ARBA" id="ARBA00022692"/>
    </source>
</evidence>
<dbReference type="GO" id="GO:0008658">
    <property type="term" value="F:penicillin binding"/>
    <property type="evidence" value="ECO:0007669"/>
    <property type="project" value="InterPro"/>
</dbReference>
<proteinExistence type="predicted"/>
<dbReference type="InterPro" id="IPR005311">
    <property type="entry name" value="PBP_dimer"/>
</dbReference>
<feature type="domain" description="Penicillin-binding protein transpeptidase" evidence="14">
    <location>
        <begin position="323"/>
        <end position="655"/>
    </location>
</feature>
<dbReference type="Gene3D" id="3.90.1310.10">
    <property type="entry name" value="Penicillin-binding protein 2a (Domain 2)"/>
    <property type="match status" value="1"/>
</dbReference>
<keyword evidence="6" id="KW-0645">Protease</keyword>
<dbReference type="eggNOG" id="COG0768">
    <property type="taxonomic scope" value="Bacteria"/>
</dbReference>
<dbReference type="GO" id="GO:0009252">
    <property type="term" value="P:peptidoglycan biosynthetic process"/>
    <property type="evidence" value="ECO:0007669"/>
    <property type="project" value="UniProtKB-KW"/>
</dbReference>
<dbReference type="InterPro" id="IPR012338">
    <property type="entry name" value="Beta-lactam/transpept-like"/>
</dbReference>
<evidence type="ECO:0000256" key="11">
    <source>
        <dbReference type="ARBA" id="ARBA00022989"/>
    </source>
</evidence>